<dbReference type="AlphaFoldDB" id="A0A8X6JK30"/>
<organism evidence="1 2">
    <name type="scientific">Trichonephila inaurata madagascariensis</name>
    <dbReference type="NCBI Taxonomy" id="2747483"/>
    <lineage>
        <taxon>Eukaryota</taxon>
        <taxon>Metazoa</taxon>
        <taxon>Ecdysozoa</taxon>
        <taxon>Arthropoda</taxon>
        <taxon>Chelicerata</taxon>
        <taxon>Arachnida</taxon>
        <taxon>Araneae</taxon>
        <taxon>Araneomorphae</taxon>
        <taxon>Entelegynae</taxon>
        <taxon>Araneoidea</taxon>
        <taxon>Nephilidae</taxon>
        <taxon>Trichonephila</taxon>
        <taxon>Trichonephila inaurata</taxon>
    </lineage>
</organism>
<dbReference type="EMBL" id="BMAV01025042">
    <property type="protein sequence ID" value="GFS37957.1"/>
    <property type="molecule type" value="Genomic_DNA"/>
</dbReference>
<comment type="caution">
    <text evidence="1">The sequence shown here is derived from an EMBL/GenBank/DDBJ whole genome shotgun (WGS) entry which is preliminary data.</text>
</comment>
<reference evidence="1" key="1">
    <citation type="submission" date="2020-08" db="EMBL/GenBank/DDBJ databases">
        <title>Multicomponent nature underlies the extraordinary mechanical properties of spider dragline silk.</title>
        <authorList>
            <person name="Kono N."/>
            <person name="Nakamura H."/>
            <person name="Mori M."/>
            <person name="Yoshida Y."/>
            <person name="Ohtoshi R."/>
            <person name="Malay A.D."/>
            <person name="Moran D.A.P."/>
            <person name="Tomita M."/>
            <person name="Numata K."/>
            <person name="Arakawa K."/>
        </authorList>
    </citation>
    <scope>NUCLEOTIDE SEQUENCE</scope>
</reference>
<evidence type="ECO:0000313" key="1">
    <source>
        <dbReference type="EMBL" id="GFS37957.1"/>
    </source>
</evidence>
<name>A0A8X6JK30_9ARAC</name>
<proteinExistence type="predicted"/>
<dbReference type="Proteomes" id="UP000886998">
    <property type="component" value="Unassembled WGS sequence"/>
</dbReference>
<accession>A0A8X6JK30</accession>
<keyword evidence="2" id="KW-1185">Reference proteome</keyword>
<sequence length="101" mass="11686">MCEKDPHILINAITRDETRCMAVFLVWLRIVNSKCRVEHLVFPSLQESSNEQLKINIALIVIYDTARSSILSLPPWVNDWLNISVNVQSKGQLMWINGEDY</sequence>
<gene>
    <name evidence="1" type="ORF">TNIN_41881</name>
</gene>
<evidence type="ECO:0000313" key="2">
    <source>
        <dbReference type="Proteomes" id="UP000886998"/>
    </source>
</evidence>
<protein>
    <submittedName>
        <fullName evidence="1">Uncharacterized protein</fullName>
    </submittedName>
</protein>